<evidence type="ECO:0000256" key="7">
    <source>
        <dbReference type="ARBA" id="ARBA00013025"/>
    </source>
</evidence>
<evidence type="ECO:0000256" key="13">
    <source>
        <dbReference type="ARBA" id="ARBA00022842"/>
    </source>
</evidence>
<evidence type="ECO:0000256" key="5">
    <source>
        <dbReference type="ARBA" id="ARBA00008276"/>
    </source>
</evidence>
<proteinExistence type="inferred from homology"/>
<gene>
    <name evidence="25" type="primary">fgs</name>
    <name evidence="25" type="ORF">BSF38_03975</name>
</gene>
<dbReference type="FunFam" id="3.40.1190.10:FF:000011">
    <property type="entry name" value="Folylpolyglutamate synthase/dihydrofolate synthase"/>
    <property type="match status" value="1"/>
</dbReference>
<dbReference type="PROSITE" id="PS01012">
    <property type="entry name" value="FOLYLPOLYGLU_SYNT_2"/>
    <property type="match status" value="1"/>
</dbReference>
<evidence type="ECO:0000256" key="10">
    <source>
        <dbReference type="ARBA" id="ARBA00022723"/>
    </source>
</evidence>
<evidence type="ECO:0000259" key="24">
    <source>
        <dbReference type="Pfam" id="PF08245"/>
    </source>
</evidence>
<dbReference type="PANTHER" id="PTHR11136">
    <property type="entry name" value="FOLYLPOLYGLUTAMATE SYNTHASE-RELATED"/>
    <property type="match status" value="1"/>
</dbReference>
<keyword evidence="11 22" id="KW-0547">Nucleotide-binding</keyword>
<evidence type="ECO:0000256" key="8">
    <source>
        <dbReference type="ARBA" id="ARBA00019357"/>
    </source>
</evidence>
<evidence type="ECO:0000256" key="2">
    <source>
        <dbReference type="ARBA" id="ARBA00002714"/>
    </source>
</evidence>
<reference evidence="26" key="1">
    <citation type="submission" date="2016-12" db="EMBL/GenBank/DDBJ databases">
        <title>Comparative genomics of four Isosphaeraceae planctomycetes: a common pool of plasmids and glycoside hydrolase genes.</title>
        <authorList>
            <person name="Ivanova A."/>
        </authorList>
    </citation>
    <scope>NUCLEOTIDE SEQUENCE [LARGE SCALE GENOMIC DNA]</scope>
    <source>
        <strain evidence="26">PX4</strain>
    </source>
</reference>
<evidence type="ECO:0000256" key="4">
    <source>
        <dbReference type="ARBA" id="ARBA00005150"/>
    </source>
</evidence>
<dbReference type="NCBIfam" id="TIGR01499">
    <property type="entry name" value="folC"/>
    <property type="match status" value="1"/>
</dbReference>
<keyword evidence="13" id="KW-0460">Magnesium</keyword>
<evidence type="ECO:0000256" key="6">
    <source>
        <dbReference type="ARBA" id="ARBA00013023"/>
    </source>
</evidence>
<evidence type="ECO:0000256" key="14">
    <source>
        <dbReference type="ARBA" id="ARBA00022909"/>
    </source>
</evidence>
<dbReference type="PIRSF" id="PIRSF001563">
    <property type="entry name" value="Folylpolyglu_synth"/>
    <property type="match status" value="1"/>
</dbReference>
<dbReference type="EMBL" id="CP019082">
    <property type="protein sequence ID" value="APW62431.1"/>
    <property type="molecule type" value="Genomic_DNA"/>
</dbReference>
<dbReference type="InterPro" id="IPR036565">
    <property type="entry name" value="Mur-like_cat_sf"/>
</dbReference>
<evidence type="ECO:0000256" key="1">
    <source>
        <dbReference type="ARBA" id="ARBA00001946"/>
    </source>
</evidence>
<evidence type="ECO:0000259" key="23">
    <source>
        <dbReference type="Pfam" id="PF02875"/>
    </source>
</evidence>
<dbReference type="OrthoDB" id="9809356at2"/>
<evidence type="ECO:0000256" key="11">
    <source>
        <dbReference type="ARBA" id="ARBA00022741"/>
    </source>
</evidence>
<dbReference type="KEGG" id="pbor:BSF38_03975"/>
<dbReference type="GO" id="GO:0046656">
    <property type="term" value="P:folic acid biosynthetic process"/>
    <property type="evidence" value="ECO:0007669"/>
    <property type="project" value="UniProtKB-KW"/>
</dbReference>
<accession>A0A1U7CU22</accession>
<dbReference type="SUPFAM" id="SSF53623">
    <property type="entry name" value="MurD-like peptide ligases, catalytic domain"/>
    <property type="match status" value="1"/>
</dbReference>
<sequence>MLDVYQDRLDYLYARLNYERDGMPKAITELRLGRMRRLLRKLGDPQLGLRVIHIAGTKGKGSTAVMIAAALTASGVRTGLYSSPHLHRLEERYVIDGRAITADELVGLVDQVRTAVDELEVEEPLLQHEGSTFFEITTAMALLHFAREKVGAVVLEVGMGGRLDSTNVVRPLVSVVTSIALDHTRQLGDTLGAIAAEKAGIFKRSRPAVSGVQEDEPRRAIRRIAAARHCRLREVDVDFQYQLFDPRQPLDRPTAGQVAVQTWRTDWGTLDVPLLGRHQAHNTAVALASLDALAEADPGLAVDRDAVVRGFADLRWPARVEVMEQSPWLVVDGAHNVASAAALAETLQSSFPRTTRTLVFGTTRDKDLTGQLRELLPLFDTVIATRYAHNPRAVAPDEVAAAAVAIDGRIVRIEADPAEALATARRLTPPEGLICVTGSLFLAAEIRAIVLDREPSPVVGQAPA</sequence>
<dbReference type="EC" id="6.3.2.17" evidence="7"/>
<dbReference type="InterPro" id="IPR013221">
    <property type="entry name" value="Mur_ligase_cen"/>
</dbReference>
<dbReference type="Pfam" id="PF08245">
    <property type="entry name" value="Mur_ligase_M"/>
    <property type="match status" value="1"/>
</dbReference>
<dbReference type="InterPro" id="IPR001645">
    <property type="entry name" value="Folylpolyglutamate_synth"/>
</dbReference>
<dbReference type="STRING" id="1387353.BSF38_03975"/>
<dbReference type="InterPro" id="IPR036615">
    <property type="entry name" value="Mur_ligase_C_dom_sf"/>
</dbReference>
<evidence type="ECO:0000256" key="21">
    <source>
        <dbReference type="ARBA" id="ARBA00049161"/>
    </source>
</evidence>
<dbReference type="Proteomes" id="UP000186309">
    <property type="component" value="Chromosome"/>
</dbReference>
<feature type="domain" description="Mur ligase C-terminal" evidence="23">
    <location>
        <begin position="319"/>
        <end position="439"/>
    </location>
</feature>
<feature type="domain" description="Mur ligase central" evidence="24">
    <location>
        <begin position="54"/>
        <end position="289"/>
    </location>
</feature>
<dbReference type="PANTHER" id="PTHR11136:SF0">
    <property type="entry name" value="DIHYDROFOLATE SYNTHETASE-RELATED"/>
    <property type="match status" value="1"/>
</dbReference>
<dbReference type="InterPro" id="IPR004101">
    <property type="entry name" value="Mur_ligase_C"/>
</dbReference>
<comment type="catalytic activity">
    <reaction evidence="21">
        <text>7,8-dihydropteroate + L-glutamate + ATP = 7,8-dihydrofolate + ADP + phosphate + H(+)</text>
        <dbReference type="Rhea" id="RHEA:23584"/>
        <dbReference type="ChEBI" id="CHEBI:15378"/>
        <dbReference type="ChEBI" id="CHEBI:17839"/>
        <dbReference type="ChEBI" id="CHEBI:29985"/>
        <dbReference type="ChEBI" id="CHEBI:30616"/>
        <dbReference type="ChEBI" id="CHEBI:43474"/>
        <dbReference type="ChEBI" id="CHEBI:57451"/>
        <dbReference type="ChEBI" id="CHEBI:456216"/>
        <dbReference type="EC" id="6.3.2.12"/>
    </reaction>
</comment>
<comment type="catalytic activity">
    <reaction evidence="19">
        <text>10-formyltetrahydrofolyl-(gamma-L-Glu)(n) + L-glutamate + ATP = 10-formyltetrahydrofolyl-(gamma-L-Glu)(n+1) + ADP + phosphate + H(+)</text>
        <dbReference type="Rhea" id="RHEA:51904"/>
        <dbReference type="Rhea" id="RHEA-COMP:13088"/>
        <dbReference type="Rhea" id="RHEA-COMP:14300"/>
        <dbReference type="ChEBI" id="CHEBI:15378"/>
        <dbReference type="ChEBI" id="CHEBI:29985"/>
        <dbReference type="ChEBI" id="CHEBI:30616"/>
        <dbReference type="ChEBI" id="CHEBI:43474"/>
        <dbReference type="ChEBI" id="CHEBI:134413"/>
        <dbReference type="ChEBI" id="CHEBI:456216"/>
        <dbReference type="EC" id="6.3.2.17"/>
    </reaction>
</comment>
<dbReference type="GO" id="GO:0005737">
    <property type="term" value="C:cytoplasm"/>
    <property type="evidence" value="ECO:0007669"/>
    <property type="project" value="TreeGrafter"/>
</dbReference>
<dbReference type="Gene3D" id="3.90.190.20">
    <property type="entry name" value="Mur ligase, C-terminal domain"/>
    <property type="match status" value="1"/>
</dbReference>
<keyword evidence="10" id="KW-0479">Metal-binding</keyword>
<evidence type="ECO:0000256" key="3">
    <source>
        <dbReference type="ARBA" id="ARBA00004799"/>
    </source>
</evidence>
<evidence type="ECO:0000256" key="16">
    <source>
        <dbReference type="ARBA" id="ARBA00030592"/>
    </source>
</evidence>
<dbReference type="GO" id="GO:0004326">
    <property type="term" value="F:tetrahydrofolylpolyglutamate synthase activity"/>
    <property type="evidence" value="ECO:0007669"/>
    <property type="project" value="UniProtKB-EC"/>
</dbReference>
<dbReference type="GO" id="GO:0005524">
    <property type="term" value="F:ATP binding"/>
    <property type="evidence" value="ECO:0007669"/>
    <property type="project" value="UniProtKB-KW"/>
</dbReference>
<comment type="pathway">
    <text evidence="3">Cofactor biosynthesis; tetrahydrofolate biosynthesis; 7,8-dihydrofolate from 2-amino-4-hydroxy-6-hydroxymethyl-7,8-dihydropteridine diphosphate and 4-aminobenzoate: step 2/2.</text>
</comment>
<keyword evidence="26" id="KW-1185">Reference proteome</keyword>
<evidence type="ECO:0000256" key="17">
    <source>
        <dbReference type="ARBA" id="ARBA00032510"/>
    </source>
</evidence>
<comment type="cofactor">
    <cofactor evidence="1">
        <name>Mg(2+)</name>
        <dbReference type="ChEBI" id="CHEBI:18420"/>
    </cofactor>
</comment>
<comment type="similarity">
    <text evidence="5 22">Belongs to the folylpolyglutamate synthase family.</text>
</comment>
<dbReference type="SUPFAM" id="SSF53244">
    <property type="entry name" value="MurD-like peptide ligases, peptide-binding domain"/>
    <property type="match status" value="1"/>
</dbReference>
<dbReference type="EC" id="6.3.2.12" evidence="6"/>
<evidence type="ECO:0000256" key="19">
    <source>
        <dbReference type="ARBA" id="ARBA00047808"/>
    </source>
</evidence>
<keyword evidence="12 22" id="KW-0067">ATP-binding</keyword>
<comment type="pathway">
    <text evidence="4">Cofactor biosynthesis; tetrahydrofolylpolyglutamate biosynthesis.</text>
</comment>
<evidence type="ECO:0000256" key="22">
    <source>
        <dbReference type="PIRNR" id="PIRNR001563"/>
    </source>
</evidence>
<dbReference type="Gene3D" id="3.40.1190.10">
    <property type="entry name" value="Mur-like, catalytic domain"/>
    <property type="match status" value="1"/>
</dbReference>
<evidence type="ECO:0000313" key="26">
    <source>
        <dbReference type="Proteomes" id="UP000186309"/>
    </source>
</evidence>
<keyword evidence="9 22" id="KW-0436">Ligase</keyword>
<dbReference type="InterPro" id="IPR018109">
    <property type="entry name" value="Folylpolyglutamate_synth_CS"/>
</dbReference>
<comment type="function">
    <text evidence="2">Functions in two distinct reactions of the de novo folate biosynthetic pathway. Catalyzes the addition of a glutamate residue to dihydropteroate (7,8-dihydropteroate or H2Pte) to form dihydrofolate (7,8-dihydrofolate monoglutamate or H2Pte-Glu). Also catalyzes successive additions of L-glutamate to tetrahydrofolate or 10-formyltetrahydrofolate or 5,10-methylenetetrahydrofolate, leading to folylpolyglutamate derivatives.</text>
</comment>
<evidence type="ECO:0000313" key="25">
    <source>
        <dbReference type="EMBL" id="APW62431.1"/>
    </source>
</evidence>
<keyword evidence="14" id="KW-0289">Folate biosynthesis</keyword>
<protein>
    <recommendedName>
        <fullName evidence="8">Dihydrofolate synthase/folylpolyglutamate synthase</fullName>
        <ecNumber evidence="6">6.3.2.12</ecNumber>
        <ecNumber evidence="7">6.3.2.17</ecNumber>
    </recommendedName>
    <alternativeName>
        <fullName evidence="17">Folylpoly-gamma-glutamate synthetase-dihydrofolate synthetase</fullName>
    </alternativeName>
    <alternativeName>
        <fullName evidence="15">Folylpolyglutamate synthetase</fullName>
    </alternativeName>
    <alternativeName>
        <fullName evidence="16">Tetrahydrofolylpolyglutamate synthase</fullName>
    </alternativeName>
</protein>
<dbReference type="AlphaFoldDB" id="A0A1U7CU22"/>
<evidence type="ECO:0000256" key="12">
    <source>
        <dbReference type="ARBA" id="ARBA00022840"/>
    </source>
</evidence>
<evidence type="ECO:0000256" key="18">
    <source>
        <dbReference type="ARBA" id="ARBA00047493"/>
    </source>
</evidence>
<name>A0A1U7CU22_9BACT</name>
<organism evidence="25 26">
    <name type="scientific">Paludisphaera borealis</name>
    <dbReference type="NCBI Taxonomy" id="1387353"/>
    <lineage>
        <taxon>Bacteria</taxon>
        <taxon>Pseudomonadati</taxon>
        <taxon>Planctomycetota</taxon>
        <taxon>Planctomycetia</taxon>
        <taxon>Isosphaerales</taxon>
        <taxon>Isosphaeraceae</taxon>
        <taxon>Paludisphaera</taxon>
    </lineage>
</organism>
<evidence type="ECO:0000256" key="20">
    <source>
        <dbReference type="ARBA" id="ARBA00049035"/>
    </source>
</evidence>
<comment type="catalytic activity">
    <reaction evidence="20">
        <text>(6R)-5,10-methylenetetrahydrofolyl-(gamma-L-Glu)(n) + L-glutamate + ATP = (6R)-5,10-methylenetetrahydrofolyl-(gamma-L-Glu)(n+1) + ADP + phosphate + H(+)</text>
        <dbReference type="Rhea" id="RHEA:51912"/>
        <dbReference type="Rhea" id="RHEA-COMP:13257"/>
        <dbReference type="Rhea" id="RHEA-COMP:13258"/>
        <dbReference type="ChEBI" id="CHEBI:15378"/>
        <dbReference type="ChEBI" id="CHEBI:29985"/>
        <dbReference type="ChEBI" id="CHEBI:30616"/>
        <dbReference type="ChEBI" id="CHEBI:43474"/>
        <dbReference type="ChEBI" id="CHEBI:136572"/>
        <dbReference type="ChEBI" id="CHEBI:456216"/>
        <dbReference type="EC" id="6.3.2.17"/>
    </reaction>
</comment>
<dbReference type="GO" id="GO:0046872">
    <property type="term" value="F:metal ion binding"/>
    <property type="evidence" value="ECO:0007669"/>
    <property type="project" value="UniProtKB-KW"/>
</dbReference>
<comment type="catalytic activity">
    <reaction evidence="18">
        <text>(6S)-5,6,7,8-tetrahydrofolyl-(gamma-L-Glu)(n) + L-glutamate + ATP = (6S)-5,6,7,8-tetrahydrofolyl-(gamma-L-Glu)(n+1) + ADP + phosphate + H(+)</text>
        <dbReference type="Rhea" id="RHEA:10580"/>
        <dbReference type="Rhea" id="RHEA-COMP:14738"/>
        <dbReference type="Rhea" id="RHEA-COMP:14740"/>
        <dbReference type="ChEBI" id="CHEBI:15378"/>
        <dbReference type="ChEBI" id="CHEBI:29985"/>
        <dbReference type="ChEBI" id="CHEBI:30616"/>
        <dbReference type="ChEBI" id="CHEBI:43474"/>
        <dbReference type="ChEBI" id="CHEBI:141005"/>
        <dbReference type="ChEBI" id="CHEBI:456216"/>
        <dbReference type="EC" id="6.3.2.17"/>
    </reaction>
</comment>
<dbReference type="Pfam" id="PF02875">
    <property type="entry name" value="Mur_ligase_C"/>
    <property type="match status" value="1"/>
</dbReference>
<dbReference type="GO" id="GO:0008841">
    <property type="term" value="F:dihydrofolate synthase activity"/>
    <property type="evidence" value="ECO:0007669"/>
    <property type="project" value="UniProtKB-EC"/>
</dbReference>
<evidence type="ECO:0000256" key="15">
    <source>
        <dbReference type="ARBA" id="ARBA00030048"/>
    </source>
</evidence>
<evidence type="ECO:0000256" key="9">
    <source>
        <dbReference type="ARBA" id="ARBA00022598"/>
    </source>
</evidence>